<evidence type="ECO:0000313" key="4">
    <source>
        <dbReference type="EMBL" id="MBB3982376.1"/>
    </source>
</evidence>
<feature type="domain" description="Response regulatory" evidence="2">
    <location>
        <begin position="6"/>
        <end position="120"/>
    </location>
</feature>
<comment type="caution">
    <text evidence="1">Lacks conserved residue(s) required for the propagation of feature annotation.</text>
</comment>
<dbReference type="SUPFAM" id="SSF52172">
    <property type="entry name" value="CheY-like"/>
    <property type="match status" value="1"/>
</dbReference>
<organism evidence="4 5">
    <name type="scientific">Sphingobium fontiphilum</name>
    <dbReference type="NCBI Taxonomy" id="944425"/>
    <lineage>
        <taxon>Bacteria</taxon>
        <taxon>Pseudomonadati</taxon>
        <taxon>Pseudomonadota</taxon>
        <taxon>Alphaproteobacteria</taxon>
        <taxon>Sphingomonadales</taxon>
        <taxon>Sphingomonadaceae</taxon>
        <taxon>Sphingobium</taxon>
    </lineage>
</organism>
<dbReference type="InterPro" id="IPR005561">
    <property type="entry name" value="ANTAR"/>
</dbReference>
<comment type="caution">
    <text evidence="4">The sequence shown here is derived from an EMBL/GenBank/DDBJ whole genome shotgun (WGS) entry which is preliminary data.</text>
</comment>
<dbReference type="PIRSF" id="PIRSF036382">
    <property type="entry name" value="RR_antiterm"/>
    <property type="match status" value="1"/>
</dbReference>
<name>A0A7W6DJB6_9SPHN</name>
<keyword evidence="5" id="KW-1185">Reference proteome</keyword>
<sequence length="197" mass="21616">MQDAVRIAIVDESAARAAVIEEGLREAGLTDLHVFVERHGLAARIEAFAADVVLMNLENPSRDMLEESFSLSRALARPIAMFVDQSDEEAIAEAVDAGISAYVVDGLRKERIKPVLDLAVRRFQAFARLQGELAEARSKLADRDTIDKAKAILMKRRGLSEPDAYKMLRDHAMQSNRRIADVADAVITAEKVMGGGL</sequence>
<dbReference type="PROSITE" id="PS50110">
    <property type="entry name" value="RESPONSE_REGULATORY"/>
    <property type="match status" value="1"/>
</dbReference>
<dbReference type="GO" id="GO:0000160">
    <property type="term" value="P:phosphorelay signal transduction system"/>
    <property type="evidence" value="ECO:0007669"/>
    <property type="project" value="InterPro"/>
</dbReference>
<dbReference type="AlphaFoldDB" id="A0A7W6DJB6"/>
<dbReference type="Pfam" id="PF03861">
    <property type="entry name" value="ANTAR"/>
    <property type="match status" value="1"/>
</dbReference>
<proteinExistence type="predicted"/>
<dbReference type="PANTHER" id="PTHR43367:SF1">
    <property type="entry name" value="TWO-COMPONENT RESPONSE REGULATOR-LIKE APRR6-RELATED"/>
    <property type="match status" value="1"/>
</dbReference>
<dbReference type="GO" id="GO:0003723">
    <property type="term" value="F:RNA binding"/>
    <property type="evidence" value="ECO:0007669"/>
    <property type="project" value="InterPro"/>
</dbReference>
<reference evidence="4 5" key="1">
    <citation type="submission" date="2020-08" db="EMBL/GenBank/DDBJ databases">
        <title>Genomic Encyclopedia of Type Strains, Phase IV (KMG-IV): sequencing the most valuable type-strain genomes for metagenomic binning, comparative biology and taxonomic classification.</title>
        <authorList>
            <person name="Goeker M."/>
        </authorList>
    </citation>
    <scope>NUCLEOTIDE SEQUENCE [LARGE SCALE GENOMIC DNA]</scope>
    <source>
        <strain evidence="4 5">DSM 29348</strain>
    </source>
</reference>
<feature type="domain" description="ANTAR" evidence="3">
    <location>
        <begin position="126"/>
        <end position="187"/>
    </location>
</feature>
<evidence type="ECO:0000256" key="1">
    <source>
        <dbReference type="PROSITE-ProRule" id="PRU00169"/>
    </source>
</evidence>
<dbReference type="InterPro" id="IPR001789">
    <property type="entry name" value="Sig_transdc_resp-reg_receiver"/>
</dbReference>
<dbReference type="Proteomes" id="UP000552757">
    <property type="component" value="Unassembled WGS sequence"/>
</dbReference>
<evidence type="ECO:0000259" key="2">
    <source>
        <dbReference type="PROSITE" id="PS50110"/>
    </source>
</evidence>
<dbReference type="InterPro" id="IPR011006">
    <property type="entry name" value="CheY-like_superfamily"/>
</dbReference>
<gene>
    <name evidence="4" type="ORF">GGR44_002039</name>
</gene>
<accession>A0A7W6DJB6</accession>
<dbReference type="InterPro" id="IPR036388">
    <property type="entry name" value="WH-like_DNA-bd_sf"/>
</dbReference>
<dbReference type="EMBL" id="JACIEB010000004">
    <property type="protein sequence ID" value="MBB3982376.1"/>
    <property type="molecule type" value="Genomic_DNA"/>
</dbReference>
<protein>
    <submittedName>
        <fullName evidence="4">Response regulator NasT</fullName>
    </submittedName>
</protein>
<evidence type="ECO:0000313" key="5">
    <source>
        <dbReference type="Proteomes" id="UP000552757"/>
    </source>
</evidence>
<dbReference type="Gene3D" id="3.40.50.2300">
    <property type="match status" value="1"/>
</dbReference>
<evidence type="ECO:0000259" key="3">
    <source>
        <dbReference type="PROSITE" id="PS50921"/>
    </source>
</evidence>
<dbReference type="SMART" id="SM01012">
    <property type="entry name" value="ANTAR"/>
    <property type="match status" value="1"/>
</dbReference>
<dbReference type="InterPro" id="IPR008327">
    <property type="entry name" value="Sig_transdc_resp-reg_antiterm"/>
</dbReference>
<dbReference type="PROSITE" id="PS50921">
    <property type="entry name" value="ANTAR"/>
    <property type="match status" value="1"/>
</dbReference>
<dbReference type="PANTHER" id="PTHR43367">
    <property type="match status" value="1"/>
</dbReference>
<dbReference type="Gene3D" id="1.10.10.10">
    <property type="entry name" value="Winged helix-like DNA-binding domain superfamily/Winged helix DNA-binding domain"/>
    <property type="match status" value="1"/>
</dbReference>